<dbReference type="PANTHER" id="PTHR11871">
    <property type="entry name" value="PROTEIN PHOSPHATASE PP2A REGULATORY SUBUNIT B"/>
    <property type="match status" value="1"/>
</dbReference>
<gene>
    <name evidence="3" type="ORF">QN277_006693</name>
</gene>
<name>A0AAE1MEH3_9FABA</name>
<dbReference type="Gene3D" id="2.130.10.10">
    <property type="entry name" value="YVTN repeat-like/Quinoprotein amine dehydrogenase"/>
    <property type="match status" value="1"/>
</dbReference>
<dbReference type="InterPro" id="IPR015943">
    <property type="entry name" value="WD40/YVTN_repeat-like_dom_sf"/>
</dbReference>
<evidence type="ECO:0000313" key="3">
    <source>
        <dbReference type="EMBL" id="KAK4257051.1"/>
    </source>
</evidence>
<organism evidence="3 4">
    <name type="scientific">Acacia crassicarpa</name>
    <name type="common">northern wattle</name>
    <dbReference type="NCBI Taxonomy" id="499986"/>
    <lineage>
        <taxon>Eukaryota</taxon>
        <taxon>Viridiplantae</taxon>
        <taxon>Streptophyta</taxon>
        <taxon>Embryophyta</taxon>
        <taxon>Tracheophyta</taxon>
        <taxon>Spermatophyta</taxon>
        <taxon>Magnoliopsida</taxon>
        <taxon>eudicotyledons</taxon>
        <taxon>Gunneridae</taxon>
        <taxon>Pentapetalae</taxon>
        <taxon>rosids</taxon>
        <taxon>fabids</taxon>
        <taxon>Fabales</taxon>
        <taxon>Fabaceae</taxon>
        <taxon>Caesalpinioideae</taxon>
        <taxon>mimosoid clade</taxon>
        <taxon>Acacieae</taxon>
        <taxon>Acacia</taxon>
    </lineage>
</organism>
<protein>
    <recommendedName>
        <fullName evidence="5">Serine/threonine-protein phosphatase 2A 55 kDa regulatory subunit B</fullName>
    </recommendedName>
</protein>
<accession>A0AAE1MEH3</accession>
<sequence length="243" mass="27317">MKPSETSEKITSAVFHPINCNLLAYGSSRGRIHLSDMRQEMRYDNIARVFHDPSLLDLNLPHLQRASWIYDVKFLADDGIGGDQLISRDYMSMKIWDMRMDAHPIAIYGVHEQLRPRMAEIYDYDLMLGKFDYCSRSDGLCFATGSYSHRLKIFSTANESVEDIKLDVIANIASHGMPNLPNGTVRRSPITDCIGTAGLDQAGGDIDSDLIFGRDSKLLRVAWLPTTNLVASAVKSNLIFYHV</sequence>
<dbReference type="InterPro" id="IPR000009">
    <property type="entry name" value="PP2A_PR55"/>
</dbReference>
<dbReference type="GO" id="GO:0019888">
    <property type="term" value="F:protein phosphatase regulator activity"/>
    <property type="evidence" value="ECO:0007669"/>
    <property type="project" value="InterPro"/>
</dbReference>
<keyword evidence="2" id="KW-0677">Repeat</keyword>
<dbReference type="SUPFAM" id="SSF50978">
    <property type="entry name" value="WD40 repeat-like"/>
    <property type="match status" value="1"/>
</dbReference>
<keyword evidence="4" id="KW-1185">Reference proteome</keyword>
<evidence type="ECO:0000313" key="4">
    <source>
        <dbReference type="Proteomes" id="UP001293593"/>
    </source>
</evidence>
<dbReference type="GO" id="GO:0000159">
    <property type="term" value="C:protein phosphatase type 2A complex"/>
    <property type="evidence" value="ECO:0007669"/>
    <property type="project" value="InterPro"/>
</dbReference>
<dbReference type="PRINTS" id="PR00600">
    <property type="entry name" value="PP2APR55"/>
</dbReference>
<reference evidence="3" key="1">
    <citation type="submission" date="2023-10" db="EMBL/GenBank/DDBJ databases">
        <title>Chromosome-level genome of the transformable northern wattle, Acacia crassicarpa.</title>
        <authorList>
            <person name="Massaro I."/>
            <person name="Sinha N.R."/>
            <person name="Poethig S."/>
            <person name="Leichty A.R."/>
        </authorList>
    </citation>
    <scope>NUCLEOTIDE SEQUENCE</scope>
    <source>
        <strain evidence="3">Acra3RX</strain>
        <tissue evidence="3">Leaf</tissue>
    </source>
</reference>
<dbReference type="EMBL" id="JAWXYG010000012">
    <property type="protein sequence ID" value="KAK4257051.1"/>
    <property type="molecule type" value="Genomic_DNA"/>
</dbReference>
<keyword evidence="1" id="KW-0853">WD repeat</keyword>
<dbReference type="Proteomes" id="UP001293593">
    <property type="component" value="Unassembled WGS sequence"/>
</dbReference>
<comment type="caution">
    <text evidence="3">The sequence shown here is derived from an EMBL/GenBank/DDBJ whole genome shotgun (WGS) entry which is preliminary data.</text>
</comment>
<dbReference type="AlphaFoldDB" id="A0AAE1MEH3"/>
<evidence type="ECO:0008006" key="5">
    <source>
        <dbReference type="Google" id="ProtNLM"/>
    </source>
</evidence>
<dbReference type="InterPro" id="IPR036322">
    <property type="entry name" value="WD40_repeat_dom_sf"/>
</dbReference>
<evidence type="ECO:0000256" key="2">
    <source>
        <dbReference type="ARBA" id="ARBA00022737"/>
    </source>
</evidence>
<proteinExistence type="predicted"/>
<evidence type="ECO:0000256" key="1">
    <source>
        <dbReference type="ARBA" id="ARBA00022574"/>
    </source>
</evidence>